<dbReference type="AlphaFoldDB" id="A0A2P5FUK5"/>
<evidence type="ECO:0000313" key="2">
    <source>
        <dbReference type="Proteomes" id="UP000237000"/>
    </source>
</evidence>
<accession>A0A2P5FUK5</accession>
<comment type="caution">
    <text evidence="1">The sequence shown here is derived from an EMBL/GenBank/DDBJ whole genome shotgun (WGS) entry which is preliminary data.</text>
</comment>
<protein>
    <submittedName>
        <fullName evidence="1">Uncharacterized protein</fullName>
    </submittedName>
</protein>
<dbReference type="EMBL" id="JXTC01000008">
    <property type="protein sequence ID" value="POO01464.1"/>
    <property type="molecule type" value="Genomic_DNA"/>
</dbReference>
<keyword evidence="2" id="KW-1185">Reference proteome</keyword>
<dbReference type="Proteomes" id="UP000237000">
    <property type="component" value="Unassembled WGS sequence"/>
</dbReference>
<name>A0A2P5FUK5_TREOI</name>
<dbReference type="InParanoid" id="A0A2P5FUK5"/>
<proteinExistence type="predicted"/>
<evidence type="ECO:0000313" key="1">
    <source>
        <dbReference type="EMBL" id="POO01464.1"/>
    </source>
</evidence>
<reference evidence="2" key="1">
    <citation type="submission" date="2016-06" db="EMBL/GenBank/DDBJ databases">
        <title>Parallel loss of symbiosis genes in relatives of nitrogen-fixing non-legume Parasponia.</title>
        <authorList>
            <person name="Van Velzen R."/>
            <person name="Holmer R."/>
            <person name="Bu F."/>
            <person name="Rutten L."/>
            <person name="Van Zeijl A."/>
            <person name="Liu W."/>
            <person name="Santuari L."/>
            <person name="Cao Q."/>
            <person name="Sharma T."/>
            <person name="Shen D."/>
            <person name="Roswanjaya Y."/>
            <person name="Wardhani T."/>
            <person name="Kalhor M.S."/>
            <person name="Jansen J."/>
            <person name="Van den Hoogen J."/>
            <person name="Gungor B."/>
            <person name="Hartog M."/>
            <person name="Hontelez J."/>
            <person name="Verver J."/>
            <person name="Yang W.-C."/>
            <person name="Schijlen E."/>
            <person name="Repin R."/>
            <person name="Schilthuizen M."/>
            <person name="Schranz E."/>
            <person name="Heidstra R."/>
            <person name="Miyata K."/>
            <person name="Fedorova E."/>
            <person name="Kohlen W."/>
            <person name="Bisseling T."/>
            <person name="Smit S."/>
            <person name="Geurts R."/>
        </authorList>
    </citation>
    <scope>NUCLEOTIDE SEQUENCE [LARGE SCALE GENOMIC DNA]</scope>
    <source>
        <strain evidence="2">cv. RG33-2</strain>
    </source>
</reference>
<gene>
    <name evidence="1" type="ORF">TorRG33x02_027710</name>
</gene>
<sequence>MMAKSSRKMMMTTRQIQRCLWCRETMSDGGATAEKPNGTARTFGCSVFR</sequence>
<organism evidence="1 2">
    <name type="scientific">Trema orientale</name>
    <name type="common">Charcoal tree</name>
    <name type="synonym">Celtis orientalis</name>
    <dbReference type="NCBI Taxonomy" id="63057"/>
    <lineage>
        <taxon>Eukaryota</taxon>
        <taxon>Viridiplantae</taxon>
        <taxon>Streptophyta</taxon>
        <taxon>Embryophyta</taxon>
        <taxon>Tracheophyta</taxon>
        <taxon>Spermatophyta</taxon>
        <taxon>Magnoliopsida</taxon>
        <taxon>eudicotyledons</taxon>
        <taxon>Gunneridae</taxon>
        <taxon>Pentapetalae</taxon>
        <taxon>rosids</taxon>
        <taxon>fabids</taxon>
        <taxon>Rosales</taxon>
        <taxon>Cannabaceae</taxon>
        <taxon>Trema</taxon>
    </lineage>
</organism>